<dbReference type="RefSeq" id="WP_142003558.1">
    <property type="nucleotide sequence ID" value="NZ_VFML01000002.1"/>
</dbReference>
<dbReference type="Gene3D" id="3.40.50.1820">
    <property type="entry name" value="alpha/beta hydrolase"/>
    <property type="match status" value="1"/>
</dbReference>
<dbReference type="GO" id="GO:0016787">
    <property type="term" value="F:hydrolase activity"/>
    <property type="evidence" value="ECO:0007669"/>
    <property type="project" value="UniProtKB-KW"/>
</dbReference>
<dbReference type="EMBL" id="VFML01000002">
    <property type="protein sequence ID" value="TQI94317.1"/>
    <property type="molecule type" value="Genomic_DNA"/>
</dbReference>
<gene>
    <name evidence="3" type="ORF">FB471_6480</name>
</gene>
<reference evidence="3 4" key="1">
    <citation type="submission" date="2019-06" db="EMBL/GenBank/DDBJ databases">
        <title>Sequencing the genomes of 1000 actinobacteria strains.</title>
        <authorList>
            <person name="Klenk H.-P."/>
        </authorList>
    </citation>
    <scope>NUCLEOTIDE SEQUENCE [LARGE SCALE GENOMIC DNA]</scope>
    <source>
        <strain evidence="3 4">DSM 45679</strain>
    </source>
</reference>
<dbReference type="InterPro" id="IPR000073">
    <property type="entry name" value="AB_hydrolase_1"/>
</dbReference>
<dbReference type="SUPFAM" id="SSF53474">
    <property type="entry name" value="alpha/beta-Hydrolases"/>
    <property type="match status" value="1"/>
</dbReference>
<organism evidence="3 4">
    <name type="scientific">Amycolatopsis cihanbeyliensis</name>
    <dbReference type="NCBI Taxonomy" id="1128664"/>
    <lineage>
        <taxon>Bacteria</taxon>
        <taxon>Bacillati</taxon>
        <taxon>Actinomycetota</taxon>
        <taxon>Actinomycetes</taxon>
        <taxon>Pseudonocardiales</taxon>
        <taxon>Pseudonocardiaceae</taxon>
        <taxon>Amycolatopsis</taxon>
    </lineage>
</organism>
<dbReference type="PRINTS" id="PR00412">
    <property type="entry name" value="EPOXHYDRLASE"/>
</dbReference>
<dbReference type="InterPro" id="IPR029058">
    <property type="entry name" value="AB_hydrolase_fold"/>
</dbReference>
<feature type="domain" description="AB hydrolase-1" evidence="2">
    <location>
        <begin position="29"/>
        <end position="269"/>
    </location>
</feature>
<accession>A0A542CU22</accession>
<dbReference type="PANTHER" id="PTHR43329">
    <property type="entry name" value="EPOXIDE HYDROLASE"/>
    <property type="match status" value="1"/>
</dbReference>
<dbReference type="AlphaFoldDB" id="A0A542CU22"/>
<evidence type="ECO:0000313" key="4">
    <source>
        <dbReference type="Proteomes" id="UP000320876"/>
    </source>
</evidence>
<evidence type="ECO:0000256" key="1">
    <source>
        <dbReference type="ARBA" id="ARBA00022801"/>
    </source>
</evidence>
<proteinExistence type="predicted"/>
<evidence type="ECO:0000313" key="3">
    <source>
        <dbReference type="EMBL" id="TQI94317.1"/>
    </source>
</evidence>
<comment type="caution">
    <text evidence="3">The sequence shown here is derived from an EMBL/GenBank/DDBJ whole genome shotgun (WGS) entry which is preliminary data.</text>
</comment>
<name>A0A542CU22_AMYCI</name>
<protein>
    <submittedName>
        <fullName evidence="3">Pimeloyl-ACP methyl ester carboxylesterase</fullName>
    </submittedName>
</protein>
<dbReference type="OrthoDB" id="2987348at2"/>
<keyword evidence="4" id="KW-1185">Reference proteome</keyword>
<keyword evidence="1" id="KW-0378">Hydrolase</keyword>
<dbReference type="Proteomes" id="UP000320876">
    <property type="component" value="Unassembled WGS sequence"/>
</dbReference>
<sequence>MTPARIAEFRNGALRFPVADVGPLAGEPVLLLHGWPQDHRSWQALTPLLTGAGYRTYAPDLRGASATASPRSRLAYRSSALTGDAVAAIDRIGQPVHVVGHDWGAVQAWTLATGRPDLVRSLTALSVPHPGAFLRSMLSSTQLVRSWYMYLFQLPVLPELLLRRRTLLTRFLLASGQDRGAAERDAARLASRALARGGLNWYRGAPFTAPGALRSTTPVPVLQVWSDRDVAVLRRGSELARRHASGRFTLRVLPGVSHWIPEAAPETLATMLVEHFRYRAPLDQGGRPPVSDGHSGSA</sequence>
<dbReference type="InterPro" id="IPR000639">
    <property type="entry name" value="Epox_hydrolase-like"/>
</dbReference>
<evidence type="ECO:0000259" key="2">
    <source>
        <dbReference type="Pfam" id="PF12697"/>
    </source>
</evidence>
<dbReference type="Pfam" id="PF12697">
    <property type="entry name" value="Abhydrolase_6"/>
    <property type="match status" value="1"/>
</dbReference>